<dbReference type="EMBL" id="VCDI01000007">
    <property type="protein sequence ID" value="TLU71230.1"/>
    <property type="molecule type" value="Genomic_DNA"/>
</dbReference>
<dbReference type="Pfam" id="PF13589">
    <property type="entry name" value="HATPase_c_3"/>
    <property type="match status" value="1"/>
</dbReference>
<dbReference type="OrthoDB" id="9813438at2"/>
<accession>A0A5R9J0L9</accession>
<proteinExistence type="predicted"/>
<evidence type="ECO:0000313" key="1">
    <source>
        <dbReference type="EMBL" id="TLU71230.1"/>
    </source>
</evidence>
<keyword evidence="1" id="KW-0547">Nucleotide-binding</keyword>
<evidence type="ECO:0000313" key="2">
    <source>
        <dbReference type="Proteomes" id="UP000305654"/>
    </source>
</evidence>
<dbReference type="AlphaFoldDB" id="A0A5R9J0L9"/>
<comment type="caution">
    <text evidence="1">The sequence shown here is derived from an EMBL/GenBank/DDBJ whole genome shotgun (WGS) entry which is preliminary data.</text>
</comment>
<dbReference type="RefSeq" id="WP_138327267.1">
    <property type="nucleotide sequence ID" value="NZ_VCDI01000007.1"/>
</dbReference>
<dbReference type="InterPro" id="IPR036890">
    <property type="entry name" value="HATPase_C_sf"/>
</dbReference>
<dbReference type="Proteomes" id="UP000305654">
    <property type="component" value="Unassembled WGS sequence"/>
</dbReference>
<dbReference type="Gene3D" id="3.30.565.10">
    <property type="entry name" value="Histidine kinase-like ATPase, C-terminal domain"/>
    <property type="match status" value="1"/>
</dbReference>
<dbReference type="GO" id="GO:0005524">
    <property type="term" value="F:ATP binding"/>
    <property type="evidence" value="ECO:0007669"/>
    <property type="project" value="UniProtKB-KW"/>
</dbReference>
<keyword evidence="2" id="KW-1185">Reference proteome</keyword>
<reference evidence="1 2" key="1">
    <citation type="submission" date="2019-05" db="EMBL/GenBank/DDBJ databases">
        <authorList>
            <person name="Pankratov T."/>
            <person name="Grouzdev D."/>
        </authorList>
    </citation>
    <scope>NUCLEOTIDE SEQUENCE [LARGE SCALE GENOMIC DNA]</scope>
    <source>
        <strain evidence="1 2">KEBCLARHB70R</strain>
    </source>
</reference>
<sequence length="668" mass="73937">MRFVILRLLTHSELGMFHEYRRQGKEGSKQRAINFDWDVVDRVFPAANDSDRIDMDLLFDTDDGVKQARQWLKRQEKNWRLEGNCPRDKCYHFIAPGCLFAMEVDASTSPASGSWSVFSAEHIVTRSILSDGESSRLAKSAMIALHDEEGERTWQILAESRPDIFTAPRSASLAAPAPVGIRVNRVELPPNPARLVQILAAVGHTLPSAVADIVDNSISHNATRIAISFGRPDGGHGRWMSITDDGDGMDGGRLAEAMRIGSASVYEANSLGKYGYGLKGASWSQAKVFTVVTKQEGGAAHHLTWDVDDMHDWVAKSDPLEQWEEDATVLGRHGTVVLWKDMRPPQSIQTTRGLDPYSVEVRDLDRHLALVFHRFLEGKAAGRKAVAITINGKSVEPNNPFGHPYTEHYDAKPIRVSTETEDGRVTVQAYLLPSEDEIEECHKAAGPEAARKALDRIGLHGKRNETQGLFIYRHDRLIKWGGWHQMWETNDEKTKLARLVVNFDNILDDVFKINISKQIVQLPQALQAEIKKLAEIARKDSQKKYRRQILKIPAPQQPQQPGTGANPANVVASVRGEGLPVKGGVVANPLPPSSRVSVKDVRTDKFLWKLTKGLTGALDLQVSDANFNLAALVKHIRSDQVAVAHLAAFLGALDEANVQIALLQGKAS</sequence>
<keyword evidence="1" id="KW-0067">ATP-binding</keyword>
<gene>
    <name evidence="1" type="ORF">FE263_17115</name>
</gene>
<name>A0A5R9J0L9_9PROT</name>
<dbReference type="SUPFAM" id="SSF55874">
    <property type="entry name" value="ATPase domain of HSP90 chaperone/DNA topoisomerase II/histidine kinase"/>
    <property type="match status" value="1"/>
</dbReference>
<organism evidence="1 2">
    <name type="scientific">Lichenicoccus roseus</name>
    <dbReference type="NCBI Taxonomy" id="2683649"/>
    <lineage>
        <taxon>Bacteria</taxon>
        <taxon>Pseudomonadati</taxon>
        <taxon>Pseudomonadota</taxon>
        <taxon>Alphaproteobacteria</taxon>
        <taxon>Acetobacterales</taxon>
        <taxon>Acetobacteraceae</taxon>
        <taxon>Lichenicoccus</taxon>
    </lineage>
</organism>
<protein>
    <submittedName>
        <fullName evidence="1">ATP-binding protein</fullName>
    </submittedName>
</protein>